<name>F3PPX5_9BACE</name>
<dbReference type="Proteomes" id="UP000003416">
    <property type="component" value="Unassembled WGS sequence"/>
</dbReference>
<reference evidence="1 2" key="1">
    <citation type="submission" date="2011-02" db="EMBL/GenBank/DDBJ databases">
        <authorList>
            <person name="Weinstock G."/>
            <person name="Sodergren E."/>
            <person name="Clifton S."/>
            <person name="Fulton L."/>
            <person name="Fulton B."/>
            <person name="Courtney L."/>
            <person name="Fronick C."/>
            <person name="Harrison M."/>
            <person name="Strong C."/>
            <person name="Farmer C."/>
            <person name="Delahaunty K."/>
            <person name="Markovic C."/>
            <person name="Hall O."/>
            <person name="Minx P."/>
            <person name="Tomlinson C."/>
            <person name="Mitreva M."/>
            <person name="Hou S."/>
            <person name="Chen J."/>
            <person name="Wollam A."/>
            <person name="Pepin K.H."/>
            <person name="Johnson M."/>
            <person name="Bhonagiri V."/>
            <person name="Zhang X."/>
            <person name="Suruliraj S."/>
            <person name="Warren W."/>
            <person name="Chinwalla A."/>
            <person name="Mardis E.R."/>
            <person name="Wilson R.K."/>
        </authorList>
    </citation>
    <scope>NUCLEOTIDE SEQUENCE [LARGE SCALE GENOMIC DNA]</scope>
    <source>
        <strain evidence="1 2">YIT 12057</strain>
    </source>
</reference>
<comment type="caution">
    <text evidence="1">The sequence shown here is derived from an EMBL/GenBank/DDBJ whole genome shotgun (WGS) entry which is preliminary data.</text>
</comment>
<sequence length="40" mass="4786">MYGNLLQGGLSFNSHSQVLKYFVFCDFHEYSVFAYLFAWR</sequence>
<dbReference type="EMBL" id="AFBN01000013">
    <property type="protein sequence ID" value="EGF59017.1"/>
    <property type="molecule type" value="Genomic_DNA"/>
</dbReference>
<dbReference type="AlphaFoldDB" id="F3PPX5"/>
<keyword evidence="2" id="KW-1185">Reference proteome</keyword>
<dbReference type="STRING" id="763034.HMPREF9446_00767"/>
<protein>
    <submittedName>
        <fullName evidence="1">Uncharacterized protein</fullName>
    </submittedName>
</protein>
<proteinExistence type="predicted"/>
<accession>F3PPX5</accession>
<gene>
    <name evidence="1" type="ORF">HMPREF9446_00767</name>
</gene>
<evidence type="ECO:0000313" key="2">
    <source>
        <dbReference type="Proteomes" id="UP000003416"/>
    </source>
</evidence>
<dbReference type="HOGENOM" id="CLU_3284891_0_0_10"/>
<evidence type="ECO:0000313" key="1">
    <source>
        <dbReference type="EMBL" id="EGF59017.1"/>
    </source>
</evidence>
<organism evidence="1 2">
    <name type="scientific">Bacteroides fluxus YIT 12057</name>
    <dbReference type="NCBI Taxonomy" id="763034"/>
    <lineage>
        <taxon>Bacteria</taxon>
        <taxon>Pseudomonadati</taxon>
        <taxon>Bacteroidota</taxon>
        <taxon>Bacteroidia</taxon>
        <taxon>Bacteroidales</taxon>
        <taxon>Bacteroidaceae</taxon>
        <taxon>Bacteroides</taxon>
    </lineage>
</organism>